<gene>
    <name evidence="2" type="ORF">ENR63_01270</name>
</gene>
<feature type="transmembrane region" description="Helical" evidence="1">
    <location>
        <begin position="7"/>
        <end position="26"/>
    </location>
</feature>
<proteinExistence type="predicted"/>
<organism evidence="2">
    <name type="scientific">candidate division WWE3 bacterium</name>
    <dbReference type="NCBI Taxonomy" id="2053526"/>
    <lineage>
        <taxon>Bacteria</taxon>
        <taxon>Katanobacteria</taxon>
    </lineage>
</organism>
<keyword evidence="1" id="KW-0472">Membrane</keyword>
<feature type="transmembrane region" description="Helical" evidence="1">
    <location>
        <begin position="99"/>
        <end position="118"/>
    </location>
</feature>
<reference evidence="2" key="1">
    <citation type="journal article" date="2020" name="mSystems">
        <title>Genome- and Community-Level Interaction Insights into Carbon Utilization and Element Cycling Functions of Hydrothermarchaeota in Hydrothermal Sediment.</title>
        <authorList>
            <person name="Zhou Z."/>
            <person name="Liu Y."/>
            <person name="Xu W."/>
            <person name="Pan J."/>
            <person name="Luo Z.H."/>
            <person name="Li M."/>
        </authorList>
    </citation>
    <scope>NUCLEOTIDE SEQUENCE [LARGE SCALE GENOMIC DNA]</scope>
    <source>
        <strain evidence="2">SpSt-417</strain>
    </source>
</reference>
<feature type="transmembrane region" description="Helical" evidence="1">
    <location>
        <begin position="76"/>
        <end position="93"/>
    </location>
</feature>
<dbReference type="EMBL" id="DSRT01000066">
    <property type="protein sequence ID" value="HGW29537.1"/>
    <property type="molecule type" value="Genomic_DNA"/>
</dbReference>
<dbReference type="AlphaFoldDB" id="A0A7C4XML3"/>
<feature type="transmembrane region" description="Helical" evidence="1">
    <location>
        <begin position="38"/>
        <end position="56"/>
    </location>
</feature>
<keyword evidence="1" id="KW-0812">Transmembrane</keyword>
<protein>
    <submittedName>
        <fullName evidence="2">Uncharacterized protein</fullName>
    </submittedName>
</protein>
<evidence type="ECO:0000256" key="1">
    <source>
        <dbReference type="SAM" id="Phobius"/>
    </source>
</evidence>
<accession>A0A7C4XML3</accession>
<sequence>MKRFPRFLIPIALLDLYACHQIYTILNQEPSAISQVYWLLFWIFLAFSITLALPIFFNLRKKTPPIPNERPIFRRALKIASLITLGPILYLALRAANLASLINTGLLATLYVMILFRLRHQQHA</sequence>
<comment type="caution">
    <text evidence="2">The sequence shown here is derived from an EMBL/GenBank/DDBJ whole genome shotgun (WGS) entry which is preliminary data.</text>
</comment>
<name>A0A7C4XML3_UNCKA</name>
<evidence type="ECO:0000313" key="2">
    <source>
        <dbReference type="EMBL" id="HGW29537.1"/>
    </source>
</evidence>
<keyword evidence="1" id="KW-1133">Transmembrane helix</keyword>